<dbReference type="Proteomes" id="UP001140087">
    <property type="component" value="Unassembled WGS sequence"/>
</dbReference>
<keyword evidence="2" id="KW-1185">Reference proteome</keyword>
<proteinExistence type="predicted"/>
<name>A0ACC1L535_9FUNG</name>
<comment type="caution">
    <text evidence="1">The sequence shown here is derived from an EMBL/GenBank/DDBJ whole genome shotgun (WGS) entry which is preliminary data.</text>
</comment>
<sequence length="292" mass="32908">MGFKKPKAYKKKGDPLGDGDKRERDLDPTKVLHGGGRVAKKKNISDAPKSFQHIMQFVEMKTRRDEDKRKEKERQKKLAAKKAAAKDEPQTVTETLRIMPGESIPEFNQRVRQKMHNNLRLVGTEQAADAGKSTNPSNEGEGPAQVTKRTERKRVYNAQRKQRKQARKYSGDSDDERPATATAAAPKFGEQAQAPPVFTALPKARFKRAVPLPNSREEADQRTVRDEQAIKKMISRTARLSPLERMQAKRKLRAQGDSAAEKRIIAAERDQAVRRYRMLRAARESAKGAAAS</sequence>
<dbReference type="EMBL" id="JANBUN010000831">
    <property type="protein sequence ID" value="KAJ2801109.1"/>
    <property type="molecule type" value="Genomic_DNA"/>
</dbReference>
<organism evidence="1 2">
    <name type="scientific">Coemansia helicoidea</name>
    <dbReference type="NCBI Taxonomy" id="1286919"/>
    <lineage>
        <taxon>Eukaryota</taxon>
        <taxon>Fungi</taxon>
        <taxon>Fungi incertae sedis</taxon>
        <taxon>Zoopagomycota</taxon>
        <taxon>Kickxellomycotina</taxon>
        <taxon>Kickxellomycetes</taxon>
        <taxon>Kickxellales</taxon>
        <taxon>Kickxellaceae</taxon>
        <taxon>Coemansia</taxon>
    </lineage>
</organism>
<evidence type="ECO:0000313" key="1">
    <source>
        <dbReference type="EMBL" id="KAJ2801109.1"/>
    </source>
</evidence>
<gene>
    <name evidence="1" type="ORF">H4R21_002912</name>
</gene>
<protein>
    <submittedName>
        <fullName evidence="1">Uncharacterized protein</fullName>
    </submittedName>
</protein>
<accession>A0ACC1L535</accession>
<evidence type="ECO:0000313" key="2">
    <source>
        <dbReference type="Proteomes" id="UP001140087"/>
    </source>
</evidence>
<reference evidence="1" key="1">
    <citation type="submission" date="2022-07" db="EMBL/GenBank/DDBJ databases">
        <title>Phylogenomic reconstructions and comparative analyses of Kickxellomycotina fungi.</title>
        <authorList>
            <person name="Reynolds N.K."/>
            <person name="Stajich J.E."/>
            <person name="Barry K."/>
            <person name="Grigoriev I.V."/>
            <person name="Crous P."/>
            <person name="Smith M.E."/>
        </authorList>
    </citation>
    <scope>NUCLEOTIDE SEQUENCE</scope>
    <source>
        <strain evidence="1">BCRC 34780</strain>
    </source>
</reference>